<accession>A0A1G2MC92</accession>
<keyword evidence="11" id="KW-0665">Pyrimidine biosynthesis</keyword>
<dbReference type="Pfam" id="PF00696">
    <property type="entry name" value="AA_kinase"/>
    <property type="match status" value="1"/>
</dbReference>
<evidence type="ECO:0000256" key="4">
    <source>
        <dbReference type="ARBA" id="ARBA00012899"/>
    </source>
</evidence>
<comment type="catalytic activity">
    <reaction evidence="13">
        <text>UMP + ATP = UDP + ADP</text>
        <dbReference type="Rhea" id="RHEA:24400"/>
        <dbReference type="ChEBI" id="CHEBI:30616"/>
        <dbReference type="ChEBI" id="CHEBI:57865"/>
        <dbReference type="ChEBI" id="CHEBI:58223"/>
        <dbReference type="ChEBI" id="CHEBI:456216"/>
        <dbReference type="EC" id="2.7.4.22"/>
    </reaction>
</comment>
<dbReference type="AlphaFoldDB" id="A0A1G2MC92"/>
<dbReference type="GO" id="GO:0005524">
    <property type="term" value="F:ATP binding"/>
    <property type="evidence" value="ECO:0007669"/>
    <property type="project" value="UniProtKB-KW"/>
</dbReference>
<evidence type="ECO:0000256" key="6">
    <source>
        <dbReference type="ARBA" id="ARBA00022490"/>
    </source>
</evidence>
<comment type="subcellular location">
    <subcellularLocation>
        <location evidence="1">Cytoplasm</location>
    </subcellularLocation>
</comment>
<sequence>MSSNETILISVGGSIIIPEEIDVGTVREFKRVILSEVSEGKRFILMVGGGKTCRKYQAAAKAIEPTLTNNDLDWIGIHSTRFNAHFLRQIFQEHAFEDIILDPNIPVETSKSIIVAGGWRPTASTDHSAVLVAKAYGLKRVINLSNIDYVYDSDPKKNPSAKKLERISWKEFRNIIPKTWGPGMNAPFDPIAAGEAEKLGLEVAVMNGTNIGNLENYLRGKTFKGTVISSE</sequence>
<dbReference type="PANTHER" id="PTHR42833:SF4">
    <property type="entry name" value="URIDYLATE KINASE PUMPKIN, CHLOROPLASTIC"/>
    <property type="match status" value="1"/>
</dbReference>
<evidence type="ECO:0000256" key="8">
    <source>
        <dbReference type="ARBA" id="ARBA00022741"/>
    </source>
</evidence>
<dbReference type="PANTHER" id="PTHR42833">
    <property type="entry name" value="URIDYLATE KINASE"/>
    <property type="match status" value="1"/>
</dbReference>
<comment type="caution">
    <text evidence="15">The sequence shown here is derived from an EMBL/GenBank/DDBJ whole genome shotgun (WGS) entry which is preliminary data.</text>
</comment>
<evidence type="ECO:0000256" key="1">
    <source>
        <dbReference type="ARBA" id="ARBA00004496"/>
    </source>
</evidence>
<dbReference type="GO" id="GO:0006225">
    <property type="term" value="P:UDP biosynthetic process"/>
    <property type="evidence" value="ECO:0007669"/>
    <property type="project" value="TreeGrafter"/>
</dbReference>
<dbReference type="InterPro" id="IPR011818">
    <property type="entry name" value="Uridylate_kinase_arch/spir"/>
</dbReference>
<keyword evidence="9 15" id="KW-0418">Kinase</keyword>
<reference evidence="15 16" key="1">
    <citation type="journal article" date="2016" name="Nat. Commun.">
        <title>Thousands of microbial genomes shed light on interconnected biogeochemical processes in an aquifer system.</title>
        <authorList>
            <person name="Anantharaman K."/>
            <person name="Brown C.T."/>
            <person name="Hug L.A."/>
            <person name="Sharon I."/>
            <person name="Castelle C.J."/>
            <person name="Probst A.J."/>
            <person name="Thomas B.C."/>
            <person name="Singh A."/>
            <person name="Wilkins M.J."/>
            <person name="Karaoz U."/>
            <person name="Brodie E.L."/>
            <person name="Williams K.H."/>
            <person name="Hubbard S.S."/>
            <person name="Banfield J.F."/>
        </authorList>
    </citation>
    <scope>NUCLEOTIDE SEQUENCE [LARGE SCALE GENOMIC DNA]</scope>
</reference>
<feature type="domain" description="Aspartate/glutamate/uridylate kinase" evidence="14">
    <location>
        <begin position="6"/>
        <end position="207"/>
    </location>
</feature>
<keyword evidence="6" id="KW-0963">Cytoplasm</keyword>
<gene>
    <name evidence="15" type="ORF">A2849_03855</name>
</gene>
<evidence type="ECO:0000256" key="12">
    <source>
        <dbReference type="ARBA" id="ARBA00032092"/>
    </source>
</evidence>
<dbReference type="SUPFAM" id="SSF53633">
    <property type="entry name" value="Carbamate kinase-like"/>
    <property type="match status" value="1"/>
</dbReference>
<keyword evidence="7" id="KW-0808">Transferase</keyword>
<dbReference type="UniPathway" id="UPA00159">
    <property type="reaction ID" value="UER00275"/>
</dbReference>
<protein>
    <recommendedName>
        <fullName evidence="5">Uridylate kinase</fullName>
        <ecNumber evidence="4">2.7.4.22</ecNumber>
    </recommendedName>
    <alternativeName>
        <fullName evidence="12">Uridine monophosphate kinase</fullName>
    </alternativeName>
</protein>
<dbReference type="GO" id="GO:0005737">
    <property type="term" value="C:cytoplasm"/>
    <property type="evidence" value="ECO:0007669"/>
    <property type="project" value="UniProtKB-SubCell"/>
</dbReference>
<evidence type="ECO:0000256" key="13">
    <source>
        <dbReference type="ARBA" id="ARBA00047767"/>
    </source>
</evidence>
<dbReference type="GO" id="GO:0033862">
    <property type="term" value="F:UMP kinase activity"/>
    <property type="evidence" value="ECO:0007669"/>
    <property type="project" value="UniProtKB-EC"/>
</dbReference>
<evidence type="ECO:0000256" key="2">
    <source>
        <dbReference type="ARBA" id="ARBA00004791"/>
    </source>
</evidence>
<dbReference type="PIRSF" id="PIRSF005650">
    <property type="entry name" value="Uridylate_kin"/>
    <property type="match status" value="1"/>
</dbReference>
<evidence type="ECO:0000259" key="14">
    <source>
        <dbReference type="Pfam" id="PF00696"/>
    </source>
</evidence>
<evidence type="ECO:0000256" key="9">
    <source>
        <dbReference type="ARBA" id="ARBA00022777"/>
    </source>
</evidence>
<evidence type="ECO:0000256" key="7">
    <source>
        <dbReference type="ARBA" id="ARBA00022679"/>
    </source>
</evidence>
<organism evidence="15 16">
    <name type="scientific">Candidatus Taylorbacteria bacterium RIFCSPHIGHO2_01_FULL_51_15</name>
    <dbReference type="NCBI Taxonomy" id="1802304"/>
    <lineage>
        <taxon>Bacteria</taxon>
        <taxon>Candidatus Tayloriibacteriota</taxon>
    </lineage>
</organism>
<keyword evidence="10" id="KW-0067">ATP-binding</keyword>
<keyword evidence="8" id="KW-0547">Nucleotide-binding</keyword>
<evidence type="ECO:0000313" key="16">
    <source>
        <dbReference type="Proteomes" id="UP000178121"/>
    </source>
</evidence>
<evidence type="ECO:0000256" key="3">
    <source>
        <dbReference type="ARBA" id="ARBA00007614"/>
    </source>
</evidence>
<dbReference type="GO" id="GO:0044210">
    <property type="term" value="P:'de novo' CTP biosynthetic process"/>
    <property type="evidence" value="ECO:0007669"/>
    <property type="project" value="UniProtKB-UniPathway"/>
</dbReference>
<dbReference type="NCBIfam" id="TIGR02076">
    <property type="entry name" value="pyrH_arch"/>
    <property type="match status" value="1"/>
</dbReference>
<comment type="similarity">
    <text evidence="3">Belongs to the UMP kinase family.</text>
</comment>
<dbReference type="Proteomes" id="UP000178121">
    <property type="component" value="Unassembled WGS sequence"/>
</dbReference>
<dbReference type="InterPro" id="IPR036393">
    <property type="entry name" value="AceGlu_kinase-like_sf"/>
</dbReference>
<dbReference type="EMBL" id="MHRI01000007">
    <property type="protein sequence ID" value="OHA21530.1"/>
    <property type="molecule type" value="Genomic_DNA"/>
</dbReference>
<dbReference type="Gene3D" id="3.40.1160.10">
    <property type="entry name" value="Acetylglutamate kinase-like"/>
    <property type="match status" value="1"/>
</dbReference>
<dbReference type="InterPro" id="IPR011817">
    <property type="entry name" value="Uridylate_kinase"/>
</dbReference>
<evidence type="ECO:0000256" key="10">
    <source>
        <dbReference type="ARBA" id="ARBA00022840"/>
    </source>
</evidence>
<dbReference type="InterPro" id="IPR001048">
    <property type="entry name" value="Asp/Glu/Uridylate_kinase"/>
</dbReference>
<evidence type="ECO:0000256" key="11">
    <source>
        <dbReference type="ARBA" id="ARBA00022975"/>
    </source>
</evidence>
<evidence type="ECO:0000313" key="15">
    <source>
        <dbReference type="EMBL" id="OHA21530.1"/>
    </source>
</evidence>
<name>A0A1G2MC92_9BACT</name>
<comment type="pathway">
    <text evidence="2">Pyrimidine metabolism; CTP biosynthesis via de novo pathway; UDP from UMP (UMPK route): step 1/1.</text>
</comment>
<evidence type="ECO:0000256" key="5">
    <source>
        <dbReference type="ARBA" id="ARBA00016403"/>
    </source>
</evidence>
<proteinExistence type="inferred from homology"/>
<dbReference type="EC" id="2.7.4.22" evidence="4"/>